<name>A0ABV6MAN5_9ACTN</name>
<dbReference type="Pfam" id="PF01557">
    <property type="entry name" value="FAA_hydrolase"/>
    <property type="match status" value="1"/>
</dbReference>
<keyword evidence="1" id="KW-0456">Lyase</keyword>
<evidence type="ECO:0000256" key="1">
    <source>
        <dbReference type="ARBA" id="ARBA00023239"/>
    </source>
</evidence>
<organism evidence="3 4">
    <name type="scientific">Phytohabitans kaempferiae</name>
    <dbReference type="NCBI Taxonomy" id="1620943"/>
    <lineage>
        <taxon>Bacteria</taxon>
        <taxon>Bacillati</taxon>
        <taxon>Actinomycetota</taxon>
        <taxon>Actinomycetes</taxon>
        <taxon>Micromonosporales</taxon>
        <taxon>Micromonosporaceae</taxon>
    </lineage>
</organism>
<reference evidence="3 4" key="1">
    <citation type="submission" date="2024-09" db="EMBL/GenBank/DDBJ databases">
        <authorList>
            <person name="Sun Q."/>
            <person name="Mori K."/>
        </authorList>
    </citation>
    <scope>NUCLEOTIDE SEQUENCE [LARGE SCALE GENOMIC DNA]</scope>
    <source>
        <strain evidence="3 4">TBRC 3947</strain>
    </source>
</reference>
<feature type="domain" description="Fumarylacetoacetase-like C-terminal" evidence="2">
    <location>
        <begin position="98"/>
        <end position="254"/>
    </location>
</feature>
<dbReference type="Proteomes" id="UP001589867">
    <property type="component" value="Unassembled WGS sequence"/>
</dbReference>
<protein>
    <submittedName>
        <fullName evidence="3">2-keto-4-pentenoate hydratase</fullName>
    </submittedName>
</protein>
<dbReference type="InterPro" id="IPR011234">
    <property type="entry name" value="Fumarylacetoacetase-like_C"/>
</dbReference>
<gene>
    <name evidence="3" type="ORF">ACFFIA_29335</name>
</gene>
<proteinExistence type="predicted"/>
<evidence type="ECO:0000313" key="4">
    <source>
        <dbReference type="Proteomes" id="UP001589867"/>
    </source>
</evidence>
<dbReference type="PANTHER" id="PTHR30143:SF0">
    <property type="entry name" value="2-KETO-4-PENTENOATE HYDRATASE"/>
    <property type="match status" value="1"/>
</dbReference>
<dbReference type="InterPro" id="IPR050772">
    <property type="entry name" value="Hydratase-Decarb/MhpD_sf"/>
</dbReference>
<dbReference type="PANTHER" id="PTHR30143">
    <property type="entry name" value="ACID HYDRATASE"/>
    <property type="match status" value="1"/>
</dbReference>
<dbReference type="EMBL" id="JBHLUH010000061">
    <property type="protein sequence ID" value="MFC0531758.1"/>
    <property type="molecule type" value="Genomic_DNA"/>
</dbReference>
<dbReference type="RefSeq" id="WP_377256750.1">
    <property type="nucleotide sequence ID" value="NZ_JBHLUH010000061.1"/>
</dbReference>
<comment type="caution">
    <text evidence="3">The sequence shown here is derived from an EMBL/GenBank/DDBJ whole genome shotgun (WGS) entry which is preliminary data.</text>
</comment>
<accession>A0ABV6MAN5</accession>
<dbReference type="SUPFAM" id="SSF56529">
    <property type="entry name" value="FAH"/>
    <property type="match status" value="1"/>
</dbReference>
<dbReference type="Gene3D" id="3.90.850.10">
    <property type="entry name" value="Fumarylacetoacetase-like, C-terminal domain"/>
    <property type="match status" value="1"/>
</dbReference>
<sequence length="259" mass="26160">MTDFDALAARLDEAARTAGAVPQLTREGPLSLADAYAVQRALVALRTARGDVPVGVKLGFTSKAKAAQMGVFDVVAGVVTARMRIADGAGPDFPLIHPRIEPEIAFRLDADVDPAAPAADLTSAVGAVAPALEIIDSRYRDFSFTLEDVVADNTSAAGFAIGPWRGFAAASDGLDLGNLGVVLEVDGVPAQTGSTAAILGHPLRALAATKRMAAAYGLPLPAGSVILAGAATAAVPLAAGSVVEATVTGLGRVTVQRPS</sequence>
<evidence type="ECO:0000259" key="2">
    <source>
        <dbReference type="Pfam" id="PF01557"/>
    </source>
</evidence>
<evidence type="ECO:0000313" key="3">
    <source>
        <dbReference type="EMBL" id="MFC0531758.1"/>
    </source>
</evidence>
<dbReference type="InterPro" id="IPR036663">
    <property type="entry name" value="Fumarylacetoacetase_C_sf"/>
</dbReference>
<keyword evidence="4" id="KW-1185">Reference proteome</keyword>